<dbReference type="RefSeq" id="WP_204299301.1">
    <property type="nucleotide sequence ID" value="NZ_BAAAGQ010000026.1"/>
</dbReference>
<organism evidence="2">
    <name type="scientific">Actinoplanes campanulatus</name>
    <dbReference type="NCBI Taxonomy" id="113559"/>
    <lineage>
        <taxon>Bacteria</taxon>
        <taxon>Bacillati</taxon>
        <taxon>Actinomycetota</taxon>
        <taxon>Actinomycetes</taxon>
        <taxon>Micromonosporales</taxon>
        <taxon>Micromonosporaceae</taxon>
        <taxon>Actinoplanes</taxon>
    </lineage>
</organism>
<dbReference type="EMBL" id="BOMF01000122">
    <property type="protein sequence ID" value="GID49174.1"/>
    <property type="molecule type" value="Genomic_DNA"/>
</dbReference>
<protein>
    <recommendedName>
        <fullName evidence="3">DUF2933 domain-containing protein</fullName>
    </recommendedName>
</protein>
<dbReference type="Pfam" id="PF11666">
    <property type="entry name" value="DUF2933"/>
    <property type="match status" value="1"/>
</dbReference>
<gene>
    <name evidence="2" type="ORF">Aca07nite_64490</name>
</gene>
<keyword evidence="1" id="KW-1133">Transmembrane helix</keyword>
<feature type="transmembrane region" description="Helical" evidence="1">
    <location>
        <begin position="34"/>
        <end position="51"/>
    </location>
</feature>
<proteinExistence type="predicted"/>
<name>A0ABQ3WSB9_9ACTN</name>
<keyword evidence="1" id="KW-0812">Transmembrane</keyword>
<keyword evidence="1" id="KW-0472">Membrane</keyword>
<evidence type="ECO:0000313" key="2">
    <source>
        <dbReference type="EMBL" id="GID49174.1"/>
    </source>
</evidence>
<evidence type="ECO:0008006" key="3">
    <source>
        <dbReference type="Google" id="ProtNLM"/>
    </source>
</evidence>
<accession>A0ABQ3WSB9</accession>
<dbReference type="InterPro" id="IPR021682">
    <property type="entry name" value="DUF2933"/>
</dbReference>
<reference evidence="2" key="1">
    <citation type="submission" date="2021-01" db="EMBL/GenBank/DDBJ databases">
        <title>Whole genome shotgun sequence of Actinoplanes capillaceus NBRC 16408.</title>
        <authorList>
            <person name="Komaki H."/>
            <person name="Tamura T."/>
        </authorList>
    </citation>
    <scope>NUCLEOTIDE SEQUENCE [LARGE SCALE GENOMIC DNA]</scope>
    <source>
        <strain evidence="2">NBRC 16408</strain>
    </source>
</reference>
<evidence type="ECO:0000256" key="1">
    <source>
        <dbReference type="SAM" id="Phobius"/>
    </source>
</evidence>
<comment type="caution">
    <text evidence="2">The sequence shown here is derived from an EMBL/GenBank/DDBJ whole genome shotgun (WGS) entry which is preliminary data.</text>
</comment>
<sequence>MHSQHMKYLLVAAGALVIGLLAAGSSLQSMLPLLMALACPLMMVFMMRGMAGHGARHDETAATKDDTAA</sequence>